<keyword evidence="2 7" id="KW-0813">Transport</keyword>
<dbReference type="InterPro" id="IPR008969">
    <property type="entry name" value="CarboxyPept-like_regulatory"/>
</dbReference>
<dbReference type="InterPro" id="IPR037066">
    <property type="entry name" value="Plug_dom_sf"/>
</dbReference>
<comment type="subcellular location">
    <subcellularLocation>
        <location evidence="1 7">Cell outer membrane</location>
        <topology evidence="1 7">Multi-pass membrane protein</topology>
    </subcellularLocation>
</comment>
<evidence type="ECO:0000313" key="9">
    <source>
        <dbReference type="EMBL" id="VTR47865.1"/>
    </source>
</evidence>
<dbReference type="NCBIfam" id="TIGR04056">
    <property type="entry name" value="OMP_RagA_SusC"/>
    <property type="match status" value="1"/>
</dbReference>
<dbReference type="SUPFAM" id="SSF49464">
    <property type="entry name" value="Carboxypeptidase regulatory domain-like"/>
    <property type="match status" value="1"/>
</dbReference>
<reference evidence="9 10" key="1">
    <citation type="submission" date="2019-05" db="EMBL/GenBank/DDBJ databases">
        <authorList>
            <consortium name="Pathogen Informatics"/>
        </authorList>
    </citation>
    <scope>NUCLEOTIDE SEQUENCE [LARGE SCALE GENOMIC DNA]</scope>
    <source>
        <strain evidence="9 10">NCTC11429</strain>
    </source>
</reference>
<dbReference type="InterPro" id="IPR023996">
    <property type="entry name" value="TonB-dep_OMP_SusC/RagA"/>
</dbReference>
<dbReference type="Gene3D" id="2.170.130.10">
    <property type="entry name" value="TonB-dependent receptor, plug domain"/>
    <property type="match status" value="1"/>
</dbReference>
<dbReference type="Pfam" id="PF07715">
    <property type="entry name" value="Plug"/>
    <property type="match status" value="1"/>
</dbReference>
<evidence type="ECO:0000256" key="3">
    <source>
        <dbReference type="ARBA" id="ARBA00022452"/>
    </source>
</evidence>
<name>A0A4U9VL35_9SPHI</name>
<evidence type="ECO:0000313" key="10">
    <source>
        <dbReference type="Proteomes" id="UP000308196"/>
    </source>
</evidence>
<dbReference type="AlphaFoldDB" id="A0A4U9VL35"/>
<keyword evidence="6 7" id="KW-0998">Cell outer membrane</keyword>
<proteinExistence type="inferred from homology"/>
<dbReference type="EMBL" id="LR590484">
    <property type="protein sequence ID" value="VTR47865.1"/>
    <property type="molecule type" value="Genomic_DNA"/>
</dbReference>
<dbReference type="KEGG" id="stha:NCTC11429_03592"/>
<protein>
    <submittedName>
        <fullName evidence="9">Enterobactin outer-membrane receptor</fullName>
    </submittedName>
</protein>
<dbReference type="InterPro" id="IPR012910">
    <property type="entry name" value="Plug_dom"/>
</dbReference>
<dbReference type="Gene3D" id="2.60.40.1120">
    <property type="entry name" value="Carboxypeptidase-like, regulatory domain"/>
    <property type="match status" value="1"/>
</dbReference>
<dbReference type="NCBIfam" id="TIGR04057">
    <property type="entry name" value="SusC_RagA_signa"/>
    <property type="match status" value="1"/>
</dbReference>
<dbReference type="Proteomes" id="UP000308196">
    <property type="component" value="Chromosome"/>
</dbReference>
<dbReference type="InterPro" id="IPR036942">
    <property type="entry name" value="Beta-barrel_TonB_sf"/>
</dbReference>
<gene>
    <name evidence="9" type="primary">fepA_5</name>
    <name evidence="9" type="ORF">NCTC11429_03592</name>
</gene>
<evidence type="ECO:0000256" key="2">
    <source>
        <dbReference type="ARBA" id="ARBA00022448"/>
    </source>
</evidence>
<keyword evidence="3 7" id="KW-1134">Transmembrane beta strand</keyword>
<organism evidence="9 10">
    <name type="scientific">Sphingobacterium thalpophilum</name>
    <dbReference type="NCBI Taxonomy" id="259"/>
    <lineage>
        <taxon>Bacteria</taxon>
        <taxon>Pseudomonadati</taxon>
        <taxon>Bacteroidota</taxon>
        <taxon>Sphingobacteriia</taxon>
        <taxon>Sphingobacteriales</taxon>
        <taxon>Sphingobacteriaceae</taxon>
        <taxon>Sphingobacterium</taxon>
    </lineage>
</organism>
<evidence type="ECO:0000256" key="7">
    <source>
        <dbReference type="PROSITE-ProRule" id="PRU01360"/>
    </source>
</evidence>
<evidence type="ECO:0000256" key="5">
    <source>
        <dbReference type="ARBA" id="ARBA00023136"/>
    </source>
</evidence>
<dbReference type="Pfam" id="PF13715">
    <property type="entry name" value="CarbopepD_reg_2"/>
    <property type="match status" value="1"/>
</dbReference>
<keyword evidence="5 7" id="KW-0472">Membrane</keyword>
<comment type="similarity">
    <text evidence="7">Belongs to the TonB-dependent receptor family.</text>
</comment>
<sequence>MSVIPNQTIPILNKNMLTMQKLILSSLCVLLSIIALAQEKRTISGRIVDVKTQRALSGVTVSDTKKQVSAKSQGDGTFTLQLNDGQRELLFSLLGYELRQVTLNENQTTVHVELSSKQEVLNEVVVVGYGTQRKIETTGAIASVKAEELTRTPVANVAQGLQSRVSGLQINQNSGSPGGNVSVRIRGTNSINGTSEPLYIVDGIQISNSGGINDISPLSTINPNDIESVEVLKDASASAIYGSRAANGVILITTKRGKAGASRVTLESYFGLQNVAKRLDVLNASEFAQLENEVFKDNYYKDPASLGEGINWQDQIFRRAAMNNQQLSISGGSEKTQLALSLNYFDQDGVIRNSDFKRYSYRLNVNHQVNERFKLGTSILGSYTISNGISSGETGLDNSGVVKESVLGAAIGAPPLLQPYREDGTIYPFAEQGNGRYREVVNPLNFIEILRRNAIKRTLINLYGEYILLPGLVYKASFNVDNDNRLFDGYSPLALIAKPDINETSGSATKDNQDNLNLLHESLLTYTTKIGDQHSVKLTGLFASQVQTYKQNRIDANGFPNDITQNEALQLAVNRQVTSYRSKQRLDSYMGRINYGFKDKLFIDITARIDGSSKFGANHKYGFFPAVAAAYRLGQEDFVKKVEMISDLKIRASYGVTGNAGGIDPYQSLARVESNGGANLGHMWVTSIGSTGIANPNLRWEKSKQLNIGLDLSMFDNRLSIVADYYKKKTDDLLYVLALPLSSGYGNMTGNFAALQNKGFEFAFNADLMRGEFKWSLGSNITFNRNKILDLDNGITQERFINTYSLLKVGEPIGIFKTYVFDGINQSADDILPGYDGRIGGHRVKDINNDGEINSSDQLITGNPNPKFIYGLTSNLSYKNFDLSFFLSGTYGNDIFNISRFSFENPLGQRNLFKGMINRWNPENHNNQYVSAFAGGRLPISDYPMENGSYLRMRNISLGYRFKNFKRGLKDIRIYVSGNNLFTITDYSGYDPEVNSYAGSNTQIGIDNLVYPQARSFIMGIQMNF</sequence>
<dbReference type="InterPro" id="IPR039426">
    <property type="entry name" value="TonB-dep_rcpt-like"/>
</dbReference>
<keyword evidence="4 7" id="KW-0812">Transmembrane</keyword>
<dbReference type="InterPro" id="IPR023997">
    <property type="entry name" value="TonB-dep_OMP_SusC/RagA_CS"/>
</dbReference>
<accession>A0A4U9VL35</accession>
<keyword evidence="9" id="KW-0675">Receptor</keyword>
<dbReference type="SUPFAM" id="SSF56935">
    <property type="entry name" value="Porins"/>
    <property type="match status" value="1"/>
</dbReference>
<dbReference type="FunFam" id="2.170.130.10:FF:000008">
    <property type="entry name" value="SusC/RagA family TonB-linked outer membrane protein"/>
    <property type="match status" value="1"/>
</dbReference>
<evidence type="ECO:0000256" key="6">
    <source>
        <dbReference type="ARBA" id="ARBA00023237"/>
    </source>
</evidence>
<evidence type="ECO:0000256" key="1">
    <source>
        <dbReference type="ARBA" id="ARBA00004571"/>
    </source>
</evidence>
<evidence type="ECO:0000256" key="4">
    <source>
        <dbReference type="ARBA" id="ARBA00022692"/>
    </source>
</evidence>
<feature type="domain" description="TonB-dependent receptor plug" evidence="8">
    <location>
        <begin position="134"/>
        <end position="249"/>
    </location>
</feature>
<dbReference type="GO" id="GO:0009279">
    <property type="term" value="C:cell outer membrane"/>
    <property type="evidence" value="ECO:0007669"/>
    <property type="project" value="UniProtKB-SubCell"/>
</dbReference>
<dbReference type="Gene3D" id="2.40.170.20">
    <property type="entry name" value="TonB-dependent receptor, beta-barrel domain"/>
    <property type="match status" value="1"/>
</dbReference>
<dbReference type="STRING" id="1123265.GCA_000686625_01272"/>
<dbReference type="PROSITE" id="PS52016">
    <property type="entry name" value="TONB_DEPENDENT_REC_3"/>
    <property type="match status" value="1"/>
</dbReference>
<evidence type="ECO:0000259" key="8">
    <source>
        <dbReference type="Pfam" id="PF07715"/>
    </source>
</evidence>